<feature type="compositionally biased region" description="Basic residues" evidence="1">
    <location>
        <begin position="77"/>
        <end position="88"/>
    </location>
</feature>
<accession>A0A511BNK7</accession>
<name>A0A511BNK7_9PROT</name>
<comment type="caution">
    <text evidence="2">The sequence shown here is derived from an EMBL/GenBank/DDBJ whole genome shotgun (WGS) entry which is preliminary data.</text>
</comment>
<evidence type="ECO:0000313" key="2">
    <source>
        <dbReference type="EMBL" id="GEL01911.1"/>
    </source>
</evidence>
<protein>
    <submittedName>
        <fullName evidence="2">Uncharacterized protein</fullName>
    </submittedName>
</protein>
<dbReference type="AlphaFoldDB" id="A0A511BNK7"/>
<organism evidence="2 3">
    <name type="scientific">Swaminathania salitolerans</name>
    <dbReference type="NCBI Taxonomy" id="182838"/>
    <lineage>
        <taxon>Bacteria</taxon>
        <taxon>Pseudomonadati</taxon>
        <taxon>Pseudomonadota</taxon>
        <taxon>Alphaproteobacteria</taxon>
        <taxon>Acetobacterales</taxon>
        <taxon>Acetobacteraceae</taxon>
        <taxon>Swaminathania</taxon>
    </lineage>
</organism>
<sequence length="98" mass="11195">MWDEPYLETCCRSTLHRVLLCEGTGRPQGLRDQPCLERLQSMGFVTLEADGRFHITPAGLNRHDQEIGQLKPMSARASRHRAVRHRADRRSGTDRNGL</sequence>
<proteinExistence type="predicted"/>
<dbReference type="RefSeq" id="WP_246103648.1">
    <property type="nucleotide sequence ID" value="NZ_BJVC01000002.1"/>
</dbReference>
<feature type="region of interest" description="Disordered" evidence="1">
    <location>
        <begin position="67"/>
        <end position="98"/>
    </location>
</feature>
<dbReference type="Proteomes" id="UP000321405">
    <property type="component" value="Unassembled WGS sequence"/>
</dbReference>
<feature type="compositionally biased region" description="Basic and acidic residues" evidence="1">
    <location>
        <begin position="89"/>
        <end position="98"/>
    </location>
</feature>
<reference evidence="2 3" key="1">
    <citation type="submission" date="2019-07" db="EMBL/GenBank/DDBJ databases">
        <title>Whole genome shotgun sequence of Swaminathania salitolerans NBRC 104436.</title>
        <authorList>
            <person name="Hosoyama A."/>
            <person name="Uohara A."/>
            <person name="Ohji S."/>
            <person name="Ichikawa N."/>
        </authorList>
    </citation>
    <scope>NUCLEOTIDE SEQUENCE [LARGE SCALE GENOMIC DNA]</scope>
    <source>
        <strain evidence="2 3">NBRC 104436</strain>
    </source>
</reference>
<keyword evidence="3" id="KW-1185">Reference proteome</keyword>
<dbReference type="EMBL" id="BJVC01000002">
    <property type="protein sequence ID" value="GEL01911.1"/>
    <property type="molecule type" value="Genomic_DNA"/>
</dbReference>
<evidence type="ECO:0000313" key="3">
    <source>
        <dbReference type="Proteomes" id="UP000321405"/>
    </source>
</evidence>
<gene>
    <name evidence="2" type="ORF">SSA02_10740</name>
</gene>
<evidence type="ECO:0000256" key="1">
    <source>
        <dbReference type="SAM" id="MobiDB-lite"/>
    </source>
</evidence>